<dbReference type="Proteomes" id="UP000663856">
    <property type="component" value="Unassembled WGS sequence"/>
</dbReference>
<dbReference type="PANTHER" id="PTHR24111">
    <property type="entry name" value="LEUCINE-RICH REPEAT-CONTAINING PROTEIN 34"/>
    <property type="match status" value="1"/>
</dbReference>
<evidence type="ECO:0000313" key="5">
    <source>
        <dbReference type="EMBL" id="CAF2157487.1"/>
    </source>
</evidence>
<comment type="caution">
    <text evidence="5">The sequence shown here is derived from an EMBL/GenBank/DDBJ whole genome shotgun (WGS) entry which is preliminary data.</text>
</comment>
<reference evidence="5" key="1">
    <citation type="submission" date="2021-02" db="EMBL/GenBank/DDBJ databases">
        <authorList>
            <person name="Nowell W R."/>
        </authorList>
    </citation>
    <scope>NUCLEOTIDE SEQUENCE</scope>
</reference>
<feature type="domain" description="B box-type" evidence="4">
    <location>
        <begin position="97"/>
        <end position="140"/>
    </location>
</feature>
<evidence type="ECO:0000256" key="2">
    <source>
        <dbReference type="PROSITE-ProRule" id="PRU00024"/>
    </source>
</evidence>
<dbReference type="AlphaFoldDB" id="A0A816YAA7"/>
<evidence type="ECO:0000259" key="4">
    <source>
        <dbReference type="PROSITE" id="PS50119"/>
    </source>
</evidence>
<feature type="coiled-coil region" evidence="3">
    <location>
        <begin position="206"/>
        <end position="233"/>
    </location>
</feature>
<sequence length="546" mass="62433">MVTDNHGVLECPKRDGTKIEGNNIGDLPLNETVRGLLQLFENPNSNIPLCDRCGTNEAEHWCDSDCKHCFCTKCWDSIHEVGQYQHHRKLSVKDKPLEVPKCGEHNDEDQTLKYWCELCSKEMCGNCQQFKHKDHKFVLVTEYVKSLGEKTENGLQGVQSCVNYRSDRVDKMLTEIEEESQDNQSKVTTAIASIRQVIDEQERILLESVQKTEKDEREKVEDYKRLLQGEQQNLIEQILKFVVVCHDKNPKKILDAKKPFEDYIKATDTKLLELKPLTRTKKHLPDLDALKNMETEIRKIKLEALKYDNEKLRQLITNTTDKSTLNLSSSELKDRDMEIVAKELEINRSLTKLRLFTNQISDIGAQHLADALRTNTTLTDLELYDNQIGTDGLEHFADALRTNKTLNILIMHGNKVKDQEAGFIADKLKTNEKIEPQIRKINEIPYTNPQLTQLITNNINSEYVDFSGKNLNDQDMKIVANELLQVNKALTRLDLYTNQIGDSGAQYLGEALKTNKSLTLLQLQTNQIGDSGAQYLADALKVNEVS</sequence>
<name>A0A816YAA7_9BILA</name>
<dbReference type="EMBL" id="CAJNRF010014485">
    <property type="protein sequence ID" value="CAF2157487.1"/>
    <property type="molecule type" value="Genomic_DNA"/>
</dbReference>
<protein>
    <recommendedName>
        <fullName evidence="4">B box-type domain-containing protein</fullName>
    </recommendedName>
</protein>
<keyword evidence="2" id="KW-0863">Zinc-finger</keyword>
<organism evidence="5 6">
    <name type="scientific">Rotaria magnacalcarata</name>
    <dbReference type="NCBI Taxonomy" id="392030"/>
    <lineage>
        <taxon>Eukaryota</taxon>
        <taxon>Metazoa</taxon>
        <taxon>Spiralia</taxon>
        <taxon>Gnathifera</taxon>
        <taxon>Rotifera</taxon>
        <taxon>Eurotatoria</taxon>
        <taxon>Bdelloidea</taxon>
        <taxon>Philodinida</taxon>
        <taxon>Philodinidae</taxon>
        <taxon>Rotaria</taxon>
    </lineage>
</organism>
<dbReference type="Gene3D" id="3.30.160.60">
    <property type="entry name" value="Classic Zinc Finger"/>
    <property type="match status" value="1"/>
</dbReference>
<dbReference type="Pfam" id="PF00643">
    <property type="entry name" value="zf-B_box"/>
    <property type="match status" value="1"/>
</dbReference>
<dbReference type="PROSITE" id="PS50119">
    <property type="entry name" value="ZF_BBOX"/>
    <property type="match status" value="1"/>
</dbReference>
<dbReference type="Gene3D" id="4.10.640.40">
    <property type="entry name" value="Cytoplasmic polyadenylation element-binding protein, ZZ domain"/>
    <property type="match status" value="1"/>
</dbReference>
<feature type="coiled-coil region" evidence="3">
    <location>
        <begin position="290"/>
        <end position="322"/>
    </location>
</feature>
<dbReference type="PANTHER" id="PTHR24111:SF0">
    <property type="entry name" value="LEUCINE-RICH REPEAT-CONTAINING PROTEIN"/>
    <property type="match status" value="1"/>
</dbReference>
<dbReference type="InterPro" id="IPR032675">
    <property type="entry name" value="LRR_dom_sf"/>
</dbReference>
<dbReference type="CDD" id="cd19757">
    <property type="entry name" value="Bbox1"/>
    <property type="match status" value="1"/>
</dbReference>
<dbReference type="Gene3D" id="3.80.10.10">
    <property type="entry name" value="Ribonuclease Inhibitor"/>
    <property type="match status" value="2"/>
</dbReference>
<gene>
    <name evidence="5" type="ORF">WKI299_LOCUS31674</name>
</gene>
<dbReference type="InterPro" id="IPR000315">
    <property type="entry name" value="Znf_B-box"/>
</dbReference>
<keyword evidence="3" id="KW-0175">Coiled coil</keyword>
<dbReference type="SMART" id="SM00368">
    <property type="entry name" value="LRR_RI"/>
    <property type="match status" value="4"/>
</dbReference>
<dbReference type="Pfam" id="PF13516">
    <property type="entry name" value="LRR_6"/>
    <property type="match status" value="4"/>
</dbReference>
<proteinExistence type="predicted"/>
<dbReference type="InterPro" id="IPR038446">
    <property type="entry name" value="CEBP_ZZ_sf"/>
</dbReference>
<dbReference type="InterPro" id="IPR001611">
    <property type="entry name" value="Leu-rich_rpt"/>
</dbReference>
<evidence type="ECO:0000256" key="1">
    <source>
        <dbReference type="ARBA" id="ARBA00022737"/>
    </source>
</evidence>
<accession>A0A816YAA7</accession>
<dbReference type="SUPFAM" id="SSF57845">
    <property type="entry name" value="B-box zinc-binding domain"/>
    <property type="match status" value="1"/>
</dbReference>
<keyword evidence="1" id="KW-0677">Repeat</keyword>
<evidence type="ECO:0000256" key="3">
    <source>
        <dbReference type="SAM" id="Coils"/>
    </source>
</evidence>
<keyword evidence="2" id="KW-0479">Metal-binding</keyword>
<keyword evidence="2" id="KW-0862">Zinc</keyword>
<dbReference type="SMART" id="SM00336">
    <property type="entry name" value="BBOX"/>
    <property type="match status" value="1"/>
</dbReference>
<dbReference type="InterPro" id="IPR052201">
    <property type="entry name" value="LRR-containing_regulator"/>
</dbReference>
<evidence type="ECO:0000313" key="6">
    <source>
        <dbReference type="Proteomes" id="UP000663856"/>
    </source>
</evidence>
<dbReference type="SUPFAM" id="SSF52047">
    <property type="entry name" value="RNI-like"/>
    <property type="match status" value="1"/>
</dbReference>
<dbReference type="GO" id="GO:0008270">
    <property type="term" value="F:zinc ion binding"/>
    <property type="evidence" value="ECO:0007669"/>
    <property type="project" value="UniProtKB-KW"/>
</dbReference>